<evidence type="ECO:0000313" key="1">
    <source>
        <dbReference type="EMBL" id="KAI8419754.1"/>
    </source>
</evidence>
<accession>A0ACC0J5R6</accession>
<name>A0ACC0J5R6_CHOFU</name>
<organism evidence="1 2">
    <name type="scientific">Choristoneura fumiferana</name>
    <name type="common">Spruce budworm moth</name>
    <name type="synonym">Archips fumiferana</name>
    <dbReference type="NCBI Taxonomy" id="7141"/>
    <lineage>
        <taxon>Eukaryota</taxon>
        <taxon>Metazoa</taxon>
        <taxon>Ecdysozoa</taxon>
        <taxon>Arthropoda</taxon>
        <taxon>Hexapoda</taxon>
        <taxon>Insecta</taxon>
        <taxon>Pterygota</taxon>
        <taxon>Neoptera</taxon>
        <taxon>Endopterygota</taxon>
        <taxon>Lepidoptera</taxon>
        <taxon>Glossata</taxon>
        <taxon>Ditrysia</taxon>
        <taxon>Tortricoidea</taxon>
        <taxon>Tortricidae</taxon>
        <taxon>Tortricinae</taxon>
        <taxon>Choristoneura</taxon>
    </lineage>
</organism>
<comment type="caution">
    <text evidence="1">The sequence shown here is derived from an EMBL/GenBank/DDBJ whole genome shotgun (WGS) entry which is preliminary data.</text>
</comment>
<reference evidence="1 2" key="1">
    <citation type="journal article" date="2022" name="Genome Biol. Evol.">
        <title>The Spruce Budworm Genome: Reconstructing the Evolutionary History of Antifreeze Proteins.</title>
        <authorList>
            <person name="Beliveau C."/>
            <person name="Gagne P."/>
            <person name="Picq S."/>
            <person name="Vernygora O."/>
            <person name="Keeling C.I."/>
            <person name="Pinkney K."/>
            <person name="Doucet D."/>
            <person name="Wen F."/>
            <person name="Johnston J.S."/>
            <person name="Maaroufi H."/>
            <person name="Boyle B."/>
            <person name="Laroche J."/>
            <person name="Dewar K."/>
            <person name="Juretic N."/>
            <person name="Blackburn G."/>
            <person name="Nisole A."/>
            <person name="Brunet B."/>
            <person name="Brandao M."/>
            <person name="Lumley L."/>
            <person name="Duan J."/>
            <person name="Quan G."/>
            <person name="Lucarotti C.J."/>
            <person name="Roe A.D."/>
            <person name="Sperling F.A.H."/>
            <person name="Levesque R.C."/>
            <person name="Cusson M."/>
        </authorList>
    </citation>
    <scope>NUCLEOTIDE SEQUENCE [LARGE SCALE GENOMIC DNA]</scope>
    <source>
        <strain evidence="1">Glfc:IPQL:Cfum</strain>
    </source>
</reference>
<gene>
    <name evidence="1" type="ORF">MSG28_008430</name>
</gene>
<sequence length="655" mass="75347">MDDKFSDELLRMMEAQNAMDEFCETDAMLEEYETSEDEQEEQSQEVPCSESSSNTDIVWTSERFEPVVVPFQEAPLEMHPDLMREDARELDYFLYYFDNDIMLQIVASINQTYREFIADESNPMNPANCHLKKWQDVTIAEFYIFLTVCMLMTRNKRLKLDEHWATDHLLYSPIFGALMGRSRFSSILYLLRAPTSTAQLSIIDFLVNHAREKFKNAILNPSKVLTVDECVIPYKGITCKRDLKKPGVKLFLLRDLTTSLIVDFTLYFGAEKTDQYILNSLRSSETVVVGLLKPYFNSYRHLYVDERYTSPRLFKYLYDNNIYACGKTVKNKPGMPDFIKNLDNGVISVGYCPPLTAIQWHHKSYTYMLTTIHNDGMTPTTKKDKITGNLITKPNASIDYSKNINNPNLDTADYMMSSIRSLLPLHWHKKLLFHIVDMHLLNAFNCFKMMKDVARQSFAQFQTKLIRQLIETYNNSQISLDKPLRVNRCIKDPVSLLPPAAAQHMPARADKYQRCKVCAKQKKRKDTRYMCTICQFLHGALASSFIAGCKINFTLEPLAEAAYDSKADSFICTGHYCYLGNHFIAINNYDAPTNLSPTVASYLDFVTAFNGVKEAKIKASPLVLQHQSRALLVAKESDVLMDRMENLNHVVTRDT</sequence>
<dbReference type="EMBL" id="CM046114">
    <property type="protein sequence ID" value="KAI8419754.1"/>
    <property type="molecule type" value="Genomic_DNA"/>
</dbReference>
<dbReference type="Proteomes" id="UP001064048">
    <property type="component" value="Chromosome 14"/>
</dbReference>
<proteinExistence type="predicted"/>
<keyword evidence="2" id="KW-1185">Reference proteome</keyword>
<protein>
    <submittedName>
        <fullName evidence="1">Uncharacterized protein</fullName>
    </submittedName>
</protein>
<evidence type="ECO:0000313" key="2">
    <source>
        <dbReference type="Proteomes" id="UP001064048"/>
    </source>
</evidence>